<dbReference type="GO" id="GO:0005634">
    <property type="term" value="C:nucleus"/>
    <property type="evidence" value="ECO:0007669"/>
    <property type="project" value="TreeGrafter"/>
</dbReference>
<dbReference type="KEGG" id="acan:ACA1_379620"/>
<dbReference type="PROSITE" id="PS00344">
    <property type="entry name" value="GATA_ZN_FINGER_1"/>
    <property type="match status" value="1"/>
</dbReference>
<feature type="domain" description="GATA-type" evidence="6">
    <location>
        <begin position="121"/>
        <end position="156"/>
    </location>
</feature>
<dbReference type="InterPro" id="IPR013088">
    <property type="entry name" value="Znf_NHR/GATA"/>
</dbReference>
<accession>L8GNG9</accession>
<sequence>MFNTSTTTAADHGGQLLAMFANAVSRLTQKKQAQGELTSGEQGLLEANTHLLRRRVLQLHGLPFLPFQQLPTTTTSGSHHTIVPLKKRPMLKQTANVDSAASLQQPCPSAGGVPPRRRTKRMFDRACQHCGTRFTSQWRTGPTGPSTLCNACGIRYARQVKLDRARLTQAASPSRAPPTVAGDESPVTAASPPQSSPPPRASVHFLLN</sequence>
<evidence type="ECO:0000256" key="3">
    <source>
        <dbReference type="ARBA" id="ARBA00022833"/>
    </source>
</evidence>
<dbReference type="Gene3D" id="3.30.50.10">
    <property type="entry name" value="Erythroid Transcription Factor GATA-1, subunit A"/>
    <property type="match status" value="1"/>
</dbReference>
<evidence type="ECO:0000256" key="4">
    <source>
        <dbReference type="PROSITE-ProRule" id="PRU00094"/>
    </source>
</evidence>
<dbReference type="GO" id="GO:0030154">
    <property type="term" value="P:cell differentiation"/>
    <property type="evidence" value="ECO:0007669"/>
    <property type="project" value="TreeGrafter"/>
</dbReference>
<dbReference type="VEuPathDB" id="AmoebaDB:ACA1_379620"/>
<keyword evidence="3" id="KW-0862">Zinc</keyword>
<feature type="compositionally biased region" description="Polar residues" evidence="5">
    <location>
        <begin position="98"/>
        <end position="107"/>
    </location>
</feature>
<dbReference type="PROSITE" id="PS50114">
    <property type="entry name" value="GATA_ZN_FINGER_2"/>
    <property type="match status" value="1"/>
</dbReference>
<feature type="region of interest" description="Disordered" evidence="5">
    <location>
        <begin position="166"/>
        <end position="208"/>
    </location>
</feature>
<reference evidence="7 8" key="1">
    <citation type="journal article" date="2013" name="Genome Biol.">
        <title>Genome of Acanthamoeba castellanii highlights extensive lateral gene transfer and early evolution of tyrosine kinase signaling.</title>
        <authorList>
            <person name="Clarke M."/>
            <person name="Lohan A.J."/>
            <person name="Liu B."/>
            <person name="Lagkouvardos I."/>
            <person name="Roy S."/>
            <person name="Zafar N."/>
            <person name="Bertelli C."/>
            <person name="Schilde C."/>
            <person name="Kianianmomeni A."/>
            <person name="Burglin T.R."/>
            <person name="Frech C."/>
            <person name="Turcotte B."/>
            <person name="Kopec K.O."/>
            <person name="Synnott J.M."/>
            <person name="Choo C."/>
            <person name="Paponov I."/>
            <person name="Finkler A."/>
            <person name="Soon Heng Tan C."/>
            <person name="Hutchins A.P."/>
            <person name="Weinmeier T."/>
            <person name="Rattei T."/>
            <person name="Chu J.S."/>
            <person name="Gimenez G."/>
            <person name="Irimia M."/>
            <person name="Rigden D.J."/>
            <person name="Fitzpatrick D.A."/>
            <person name="Lorenzo-Morales J."/>
            <person name="Bateman A."/>
            <person name="Chiu C.H."/>
            <person name="Tang P."/>
            <person name="Hegemann P."/>
            <person name="Fromm H."/>
            <person name="Raoult D."/>
            <person name="Greub G."/>
            <person name="Miranda-Saavedra D."/>
            <person name="Chen N."/>
            <person name="Nash P."/>
            <person name="Ginger M.L."/>
            <person name="Horn M."/>
            <person name="Schaap P."/>
            <person name="Caler L."/>
            <person name="Loftus B."/>
        </authorList>
    </citation>
    <scope>NUCLEOTIDE SEQUENCE [LARGE SCALE GENOMIC DNA]</scope>
    <source>
        <strain evidence="7 8">Neff</strain>
    </source>
</reference>
<feature type="region of interest" description="Disordered" evidence="5">
    <location>
        <begin position="98"/>
        <end position="117"/>
    </location>
</feature>
<dbReference type="EMBL" id="KB008053">
    <property type="protein sequence ID" value="ELR14379.1"/>
    <property type="molecule type" value="Genomic_DNA"/>
</dbReference>
<dbReference type="GO" id="GO:0008270">
    <property type="term" value="F:zinc ion binding"/>
    <property type="evidence" value="ECO:0007669"/>
    <property type="project" value="UniProtKB-KW"/>
</dbReference>
<dbReference type="PANTHER" id="PTHR45658">
    <property type="entry name" value="GATA TRANSCRIPTION FACTOR"/>
    <property type="match status" value="1"/>
</dbReference>
<keyword evidence="1" id="KW-0479">Metal-binding</keyword>
<dbReference type="GO" id="GO:0006355">
    <property type="term" value="P:regulation of DNA-templated transcription"/>
    <property type="evidence" value="ECO:0007669"/>
    <property type="project" value="InterPro"/>
</dbReference>
<dbReference type="PANTHER" id="PTHR45658:SF102">
    <property type="entry name" value="GATA TRANSCRIPTION FACTOR 29"/>
    <property type="match status" value="1"/>
</dbReference>
<evidence type="ECO:0000256" key="1">
    <source>
        <dbReference type="ARBA" id="ARBA00022723"/>
    </source>
</evidence>
<keyword evidence="8" id="KW-1185">Reference proteome</keyword>
<dbReference type="CDD" id="cd00202">
    <property type="entry name" value="ZnF_GATA"/>
    <property type="match status" value="1"/>
</dbReference>
<proteinExistence type="predicted"/>
<keyword evidence="2 4" id="KW-0863">Zinc-finger</keyword>
<dbReference type="SUPFAM" id="SSF57716">
    <property type="entry name" value="Glucocorticoid receptor-like (DNA-binding domain)"/>
    <property type="match status" value="1"/>
</dbReference>
<dbReference type="Pfam" id="PF00320">
    <property type="entry name" value="GATA"/>
    <property type="match status" value="1"/>
</dbReference>
<dbReference type="GeneID" id="14914974"/>
<dbReference type="Proteomes" id="UP000011083">
    <property type="component" value="Unassembled WGS sequence"/>
</dbReference>
<evidence type="ECO:0000313" key="8">
    <source>
        <dbReference type="Proteomes" id="UP000011083"/>
    </source>
</evidence>
<evidence type="ECO:0000256" key="2">
    <source>
        <dbReference type="ARBA" id="ARBA00022771"/>
    </source>
</evidence>
<name>L8GNG9_ACACF</name>
<dbReference type="STRING" id="1257118.L8GNG9"/>
<protein>
    <submittedName>
        <fullName evidence="7">GATA zinc finger domain containing protein</fullName>
    </submittedName>
</protein>
<evidence type="ECO:0000256" key="5">
    <source>
        <dbReference type="SAM" id="MobiDB-lite"/>
    </source>
</evidence>
<dbReference type="GO" id="GO:0043565">
    <property type="term" value="F:sequence-specific DNA binding"/>
    <property type="evidence" value="ECO:0007669"/>
    <property type="project" value="InterPro"/>
</dbReference>
<evidence type="ECO:0000313" key="7">
    <source>
        <dbReference type="EMBL" id="ELR14379.1"/>
    </source>
</evidence>
<dbReference type="InterPro" id="IPR051140">
    <property type="entry name" value="GATA_TF"/>
</dbReference>
<gene>
    <name evidence="7" type="ORF">ACA1_379620</name>
</gene>
<dbReference type="OrthoDB" id="24934at2759"/>
<organism evidence="7 8">
    <name type="scientific">Acanthamoeba castellanii (strain ATCC 30010 / Neff)</name>
    <dbReference type="NCBI Taxonomy" id="1257118"/>
    <lineage>
        <taxon>Eukaryota</taxon>
        <taxon>Amoebozoa</taxon>
        <taxon>Discosea</taxon>
        <taxon>Longamoebia</taxon>
        <taxon>Centramoebida</taxon>
        <taxon>Acanthamoebidae</taxon>
        <taxon>Acanthamoeba</taxon>
    </lineage>
</organism>
<evidence type="ECO:0000259" key="6">
    <source>
        <dbReference type="PROSITE" id="PS50114"/>
    </source>
</evidence>
<dbReference type="RefSeq" id="XP_004336392.1">
    <property type="nucleotide sequence ID" value="XM_004336344.1"/>
</dbReference>
<dbReference type="AlphaFoldDB" id="L8GNG9"/>
<dbReference type="SMART" id="SM00401">
    <property type="entry name" value="ZnF_GATA"/>
    <property type="match status" value="1"/>
</dbReference>
<dbReference type="InterPro" id="IPR000679">
    <property type="entry name" value="Znf_GATA"/>
</dbReference>